<dbReference type="EMBL" id="BGPR01172578">
    <property type="protein sequence ID" value="GBM36042.1"/>
    <property type="molecule type" value="Genomic_DNA"/>
</dbReference>
<gene>
    <name evidence="1" type="ORF">AVEN_1310_1</name>
    <name evidence="2" type="ORF">AVEN_147677_1</name>
</gene>
<evidence type="ECO:0000313" key="3">
    <source>
        <dbReference type="Proteomes" id="UP000499080"/>
    </source>
</evidence>
<dbReference type="EMBL" id="BGPR01172621">
    <property type="protein sequence ID" value="GBM36187.1"/>
    <property type="molecule type" value="Genomic_DNA"/>
</dbReference>
<protein>
    <submittedName>
        <fullName evidence="1">Uncharacterized protein</fullName>
    </submittedName>
</protein>
<comment type="caution">
    <text evidence="1">The sequence shown here is derived from an EMBL/GenBank/DDBJ whole genome shotgun (WGS) entry which is preliminary data.</text>
</comment>
<evidence type="ECO:0000313" key="1">
    <source>
        <dbReference type="EMBL" id="GBM36042.1"/>
    </source>
</evidence>
<sequence>MAGWPSEDLAARVAGGERFCLDWDLATRLENGKSAVWGGGVGGSKSDCSAIWKLREWRAESFYLNGPSTSTSASCQSPGFGSEDGVLETLFLEKSAEYMDRQRSPSVGLPMHPVYTRVSSYFTTQSRITICPVFSMKFPYGKK</sequence>
<name>A0A4Y2F3B5_ARAVE</name>
<reference evidence="1 3" key="1">
    <citation type="journal article" date="2019" name="Sci. Rep.">
        <title>Orb-weaving spider Araneus ventricosus genome elucidates the spidroin gene catalogue.</title>
        <authorList>
            <person name="Kono N."/>
            <person name="Nakamura H."/>
            <person name="Ohtoshi R."/>
            <person name="Moran D.A.P."/>
            <person name="Shinohara A."/>
            <person name="Yoshida Y."/>
            <person name="Fujiwara M."/>
            <person name="Mori M."/>
            <person name="Tomita M."/>
            <person name="Arakawa K."/>
        </authorList>
    </citation>
    <scope>NUCLEOTIDE SEQUENCE [LARGE SCALE GENOMIC DNA]</scope>
</reference>
<evidence type="ECO:0000313" key="2">
    <source>
        <dbReference type="EMBL" id="GBM36187.1"/>
    </source>
</evidence>
<dbReference type="Proteomes" id="UP000499080">
    <property type="component" value="Unassembled WGS sequence"/>
</dbReference>
<dbReference type="AlphaFoldDB" id="A0A4Y2F3B5"/>
<keyword evidence="3" id="KW-1185">Reference proteome</keyword>
<accession>A0A4Y2F3B5</accession>
<proteinExistence type="predicted"/>
<organism evidence="1 3">
    <name type="scientific">Araneus ventricosus</name>
    <name type="common">Orbweaver spider</name>
    <name type="synonym">Epeira ventricosa</name>
    <dbReference type="NCBI Taxonomy" id="182803"/>
    <lineage>
        <taxon>Eukaryota</taxon>
        <taxon>Metazoa</taxon>
        <taxon>Ecdysozoa</taxon>
        <taxon>Arthropoda</taxon>
        <taxon>Chelicerata</taxon>
        <taxon>Arachnida</taxon>
        <taxon>Araneae</taxon>
        <taxon>Araneomorphae</taxon>
        <taxon>Entelegynae</taxon>
        <taxon>Araneoidea</taxon>
        <taxon>Araneidae</taxon>
        <taxon>Araneus</taxon>
    </lineage>
</organism>